<reference evidence="11" key="1">
    <citation type="submission" date="2016-10" db="EMBL/GenBank/DDBJ databases">
        <authorList>
            <person name="Varghese N."/>
            <person name="Submissions S."/>
        </authorList>
    </citation>
    <scope>NUCLEOTIDE SEQUENCE [LARGE SCALE GENOMIC DNA]</scope>
    <source>
        <strain evidence="11">DSM 26879</strain>
    </source>
</reference>
<dbReference type="GO" id="GO:1990961">
    <property type="term" value="P:xenobiotic detoxification by transmembrane export across the plasma membrane"/>
    <property type="evidence" value="ECO:0007669"/>
    <property type="project" value="InterPro"/>
</dbReference>
<dbReference type="CDD" id="cd17320">
    <property type="entry name" value="MFS_MdfA_MDR_like"/>
    <property type="match status" value="1"/>
</dbReference>
<feature type="transmembrane region" description="Helical" evidence="8">
    <location>
        <begin position="130"/>
        <end position="155"/>
    </location>
</feature>
<dbReference type="GO" id="GO:0015385">
    <property type="term" value="F:sodium:proton antiporter activity"/>
    <property type="evidence" value="ECO:0007669"/>
    <property type="project" value="TreeGrafter"/>
</dbReference>
<organism evidence="10 11">
    <name type="scientific">Yoonia tamlensis</name>
    <dbReference type="NCBI Taxonomy" id="390270"/>
    <lineage>
        <taxon>Bacteria</taxon>
        <taxon>Pseudomonadati</taxon>
        <taxon>Pseudomonadota</taxon>
        <taxon>Alphaproteobacteria</taxon>
        <taxon>Rhodobacterales</taxon>
        <taxon>Paracoccaceae</taxon>
        <taxon>Yoonia</taxon>
    </lineage>
</organism>
<feature type="domain" description="Major facilitator superfamily (MFS) profile" evidence="9">
    <location>
        <begin position="3"/>
        <end position="394"/>
    </location>
</feature>
<dbReference type="Proteomes" id="UP000199478">
    <property type="component" value="Unassembled WGS sequence"/>
</dbReference>
<comment type="subcellular location">
    <subcellularLocation>
        <location evidence="8">Cell inner membrane</location>
        <topology evidence="8">Multi-pass membrane protein</topology>
    </subcellularLocation>
    <subcellularLocation>
        <location evidence="1">Cell membrane</location>
        <topology evidence="1">Multi-pass membrane protein</topology>
    </subcellularLocation>
</comment>
<dbReference type="OrthoDB" id="9800416at2"/>
<dbReference type="InterPro" id="IPR020846">
    <property type="entry name" value="MFS_dom"/>
</dbReference>
<keyword evidence="6 8" id="KW-1133">Transmembrane helix</keyword>
<comment type="caution">
    <text evidence="8">Lacks conserved residue(s) required for the propagation of feature annotation.</text>
</comment>
<dbReference type="PANTHER" id="PTHR23502">
    <property type="entry name" value="MAJOR FACILITATOR SUPERFAMILY"/>
    <property type="match status" value="1"/>
</dbReference>
<keyword evidence="7 8" id="KW-0472">Membrane</keyword>
<proteinExistence type="inferred from homology"/>
<dbReference type="InterPro" id="IPR011701">
    <property type="entry name" value="MFS"/>
</dbReference>
<gene>
    <name evidence="10" type="ORF">SAMN04488005_1720</name>
</gene>
<feature type="transmembrane region" description="Helical" evidence="8">
    <location>
        <begin position="367"/>
        <end position="387"/>
    </location>
</feature>
<evidence type="ECO:0000256" key="8">
    <source>
        <dbReference type="RuleBase" id="RU365088"/>
    </source>
</evidence>
<dbReference type="PANTHER" id="PTHR23502:SF132">
    <property type="entry name" value="POLYAMINE TRANSPORTER 2-RELATED"/>
    <property type="match status" value="1"/>
</dbReference>
<dbReference type="InterPro" id="IPR036259">
    <property type="entry name" value="MFS_trans_sf"/>
</dbReference>
<evidence type="ECO:0000256" key="5">
    <source>
        <dbReference type="ARBA" id="ARBA00022692"/>
    </source>
</evidence>
<evidence type="ECO:0000256" key="4">
    <source>
        <dbReference type="ARBA" id="ARBA00022475"/>
    </source>
</evidence>
<dbReference type="EMBL" id="FOYP01000001">
    <property type="protein sequence ID" value="SFR42002.1"/>
    <property type="molecule type" value="Genomic_DNA"/>
</dbReference>
<keyword evidence="11" id="KW-1185">Reference proteome</keyword>
<feature type="transmembrane region" description="Helical" evidence="8">
    <location>
        <begin position="46"/>
        <end position="64"/>
    </location>
</feature>
<dbReference type="NCBIfam" id="TIGR00710">
    <property type="entry name" value="efflux_Bcr_CflA"/>
    <property type="match status" value="1"/>
</dbReference>
<dbReference type="SUPFAM" id="SSF103473">
    <property type="entry name" value="MFS general substrate transporter"/>
    <property type="match status" value="1"/>
</dbReference>
<evidence type="ECO:0000313" key="10">
    <source>
        <dbReference type="EMBL" id="SFR42002.1"/>
    </source>
</evidence>
<dbReference type="InterPro" id="IPR004812">
    <property type="entry name" value="Efflux_drug-R_Bcr/CmlA"/>
</dbReference>
<feature type="transmembrane region" description="Helical" evidence="8">
    <location>
        <begin position="209"/>
        <end position="234"/>
    </location>
</feature>
<dbReference type="GO" id="GO:0042910">
    <property type="term" value="F:xenobiotic transmembrane transporter activity"/>
    <property type="evidence" value="ECO:0007669"/>
    <property type="project" value="InterPro"/>
</dbReference>
<evidence type="ECO:0000259" key="9">
    <source>
        <dbReference type="PROSITE" id="PS50850"/>
    </source>
</evidence>
<evidence type="ECO:0000313" key="11">
    <source>
        <dbReference type="Proteomes" id="UP000199478"/>
    </source>
</evidence>
<protein>
    <recommendedName>
        <fullName evidence="8">Bcr/CflA family efflux transporter</fullName>
    </recommendedName>
</protein>
<evidence type="ECO:0000256" key="3">
    <source>
        <dbReference type="ARBA" id="ARBA00022448"/>
    </source>
</evidence>
<name>A0A1I6GII7_9RHOB</name>
<evidence type="ECO:0000256" key="7">
    <source>
        <dbReference type="ARBA" id="ARBA00023136"/>
    </source>
</evidence>
<sequence length="403" mass="41390">MSLFRAALILGLLSAVGPFAIDMYLPAMPAIAAALAADVTAVQLTLTSYFVAFGLAQLFYGPWADQVGRKLPLYTGVGIFIAGSVACALAPTIGWLIAARAVQGMGGAVLMVVPRAIVRDMHTGTAATRLMAMIMLVISVSPMLAPLAGSGLIAISGWQSIFWALALAAVLSLVLVGTVLPETLLVEHRVKVNVANLWSGTKVLTRDPVFMGLTLIGGFGFSSFLVFIASAAFVYTDQFGLTPTGFSVAFAINAVGFFGASQMAAPLGERFGILPVMRLAVIGFAGFALVLLGIGLAGFASLPVIIAGLFCANACLGLILPTTMVVALDPHGEIAGLASSLGGTLQMVTAGMMVVVTGLFFDGTAVPMIAGIALCAVLGLITALRTFRLMGQAGTEKGDKISV</sequence>
<dbReference type="PROSITE" id="PS50850">
    <property type="entry name" value="MFS"/>
    <property type="match status" value="1"/>
</dbReference>
<accession>A0A1I6GII7</accession>
<dbReference type="Gene3D" id="1.20.1720.10">
    <property type="entry name" value="Multidrug resistance protein D"/>
    <property type="match status" value="1"/>
</dbReference>
<feature type="transmembrane region" description="Helical" evidence="8">
    <location>
        <begin position="161"/>
        <end position="181"/>
    </location>
</feature>
<dbReference type="RefSeq" id="WP_090198929.1">
    <property type="nucleotide sequence ID" value="NZ_FOYP01000001.1"/>
</dbReference>
<evidence type="ECO:0000256" key="6">
    <source>
        <dbReference type="ARBA" id="ARBA00022989"/>
    </source>
</evidence>
<dbReference type="STRING" id="390270.SAMN04488005_1720"/>
<evidence type="ECO:0000256" key="1">
    <source>
        <dbReference type="ARBA" id="ARBA00004651"/>
    </source>
</evidence>
<feature type="transmembrane region" description="Helical" evidence="8">
    <location>
        <begin position="279"/>
        <end position="299"/>
    </location>
</feature>
<keyword evidence="8" id="KW-0997">Cell inner membrane</keyword>
<keyword evidence="3 8" id="KW-0813">Transport</keyword>
<dbReference type="AlphaFoldDB" id="A0A1I6GII7"/>
<evidence type="ECO:0000256" key="2">
    <source>
        <dbReference type="ARBA" id="ARBA00006236"/>
    </source>
</evidence>
<feature type="transmembrane region" description="Helical" evidence="8">
    <location>
        <begin position="71"/>
        <end position="91"/>
    </location>
</feature>
<dbReference type="GO" id="GO:0005886">
    <property type="term" value="C:plasma membrane"/>
    <property type="evidence" value="ECO:0007669"/>
    <property type="project" value="UniProtKB-SubCell"/>
</dbReference>
<comment type="similarity">
    <text evidence="2 8">Belongs to the major facilitator superfamily. Bcr/CmlA family.</text>
</comment>
<feature type="transmembrane region" description="Helical" evidence="8">
    <location>
        <begin position="305"/>
        <end position="328"/>
    </location>
</feature>
<keyword evidence="4" id="KW-1003">Cell membrane</keyword>
<keyword evidence="5 8" id="KW-0812">Transmembrane</keyword>
<feature type="transmembrane region" description="Helical" evidence="8">
    <location>
        <begin position="246"/>
        <end position="267"/>
    </location>
</feature>
<dbReference type="Pfam" id="PF07690">
    <property type="entry name" value="MFS_1"/>
    <property type="match status" value="1"/>
</dbReference>